<reference evidence="1 2" key="1">
    <citation type="submission" date="2015-01" db="EMBL/GenBank/DDBJ databases">
        <title>Evolution of Trichinella species and genotypes.</title>
        <authorList>
            <person name="Korhonen P.K."/>
            <person name="Edoardo P."/>
            <person name="Giuseppe L.R."/>
            <person name="Gasser R.B."/>
        </authorList>
    </citation>
    <scope>NUCLEOTIDE SEQUENCE [LARGE SCALE GENOMIC DNA]</scope>
    <source>
        <strain evidence="1">ISS1029</strain>
    </source>
</reference>
<evidence type="ECO:0000313" key="2">
    <source>
        <dbReference type="Proteomes" id="UP000055024"/>
    </source>
</evidence>
<name>A0A0V1HCE0_9BILA</name>
<dbReference type="AlphaFoldDB" id="A0A0V1HCE0"/>
<evidence type="ECO:0000313" key="1">
    <source>
        <dbReference type="EMBL" id="KRZ08237.1"/>
    </source>
</evidence>
<keyword evidence="2" id="KW-1185">Reference proteome</keyword>
<dbReference type="EMBL" id="JYDP01000090">
    <property type="protein sequence ID" value="KRZ08237.1"/>
    <property type="molecule type" value="Genomic_DNA"/>
</dbReference>
<comment type="caution">
    <text evidence="1">The sequence shown here is derived from an EMBL/GenBank/DDBJ whole genome shotgun (WGS) entry which is preliminary data.</text>
</comment>
<sequence length="80" mass="9436">MRLCGMKSRMALIRRVLILRLKLLVALITARMLAYVENSEKSRCQQLIEPIIWRYNPIENNLAYKLSKGFSLKKLNESQR</sequence>
<dbReference type="Proteomes" id="UP000055024">
    <property type="component" value="Unassembled WGS sequence"/>
</dbReference>
<proteinExistence type="predicted"/>
<accession>A0A0V1HCE0</accession>
<organism evidence="1 2">
    <name type="scientific">Trichinella zimbabwensis</name>
    <dbReference type="NCBI Taxonomy" id="268475"/>
    <lineage>
        <taxon>Eukaryota</taxon>
        <taxon>Metazoa</taxon>
        <taxon>Ecdysozoa</taxon>
        <taxon>Nematoda</taxon>
        <taxon>Enoplea</taxon>
        <taxon>Dorylaimia</taxon>
        <taxon>Trichinellida</taxon>
        <taxon>Trichinellidae</taxon>
        <taxon>Trichinella</taxon>
    </lineage>
</organism>
<protein>
    <submittedName>
        <fullName evidence="1">Uncharacterized protein</fullName>
    </submittedName>
</protein>
<gene>
    <name evidence="1" type="ORF">T11_3854</name>
</gene>